<dbReference type="SMART" id="SM00644">
    <property type="entry name" value="Ami_2"/>
    <property type="match status" value="1"/>
</dbReference>
<dbReference type="PANTHER" id="PTHR30417:SF1">
    <property type="entry name" value="N-ACETYLMURAMOYL-L-ALANINE AMIDASE AMID"/>
    <property type="match status" value="1"/>
</dbReference>
<evidence type="ECO:0000313" key="6">
    <source>
        <dbReference type="EMBL" id="RHJ87402.1"/>
    </source>
</evidence>
<dbReference type="GO" id="GO:0009254">
    <property type="term" value="P:peptidoglycan turnover"/>
    <property type="evidence" value="ECO:0007669"/>
    <property type="project" value="TreeGrafter"/>
</dbReference>
<dbReference type="EC" id="3.5.1.28" evidence="2"/>
<dbReference type="InterPro" id="IPR036505">
    <property type="entry name" value="Amidase/PGRP_sf"/>
</dbReference>
<dbReference type="PANTHER" id="PTHR30417">
    <property type="entry name" value="N-ACETYLMURAMOYL-L-ALANINE AMIDASE AMID"/>
    <property type="match status" value="1"/>
</dbReference>
<dbReference type="RefSeq" id="WP_118335855.1">
    <property type="nucleotide sequence ID" value="NZ_AP025567.1"/>
</dbReference>
<dbReference type="GO" id="GO:0008745">
    <property type="term" value="F:N-acetylmuramoyl-L-alanine amidase activity"/>
    <property type="evidence" value="ECO:0007669"/>
    <property type="project" value="UniProtKB-EC"/>
</dbReference>
<evidence type="ECO:0000313" key="7">
    <source>
        <dbReference type="Proteomes" id="UP000284841"/>
    </source>
</evidence>
<dbReference type="Proteomes" id="UP000284841">
    <property type="component" value="Unassembled WGS sequence"/>
</dbReference>
<dbReference type="GO" id="GO:0071555">
    <property type="term" value="P:cell wall organization"/>
    <property type="evidence" value="ECO:0007669"/>
    <property type="project" value="UniProtKB-KW"/>
</dbReference>
<dbReference type="OrthoDB" id="9794294at2"/>
<dbReference type="InterPro" id="IPR002502">
    <property type="entry name" value="Amidase_domain"/>
</dbReference>
<evidence type="ECO:0000259" key="5">
    <source>
        <dbReference type="SMART" id="SM00644"/>
    </source>
</evidence>
<dbReference type="Pfam" id="PF01510">
    <property type="entry name" value="Amidase_2"/>
    <property type="match status" value="1"/>
</dbReference>
<dbReference type="EMBL" id="QRMS01000003">
    <property type="protein sequence ID" value="RHJ87402.1"/>
    <property type="molecule type" value="Genomic_DNA"/>
</dbReference>
<gene>
    <name evidence="6" type="ORF">DW099_11940</name>
</gene>
<feature type="domain" description="N-acetylmuramoyl-L-alanine amidase" evidence="5">
    <location>
        <begin position="11"/>
        <end position="157"/>
    </location>
</feature>
<comment type="caution">
    <text evidence="6">The sequence shown here is derived from an EMBL/GenBank/DDBJ whole genome shotgun (WGS) entry which is preliminary data.</text>
</comment>
<dbReference type="CDD" id="cd06583">
    <property type="entry name" value="PGRP"/>
    <property type="match status" value="1"/>
</dbReference>
<organism evidence="6 7">
    <name type="scientific">Emergencia timonensis</name>
    <dbReference type="NCBI Taxonomy" id="1776384"/>
    <lineage>
        <taxon>Bacteria</taxon>
        <taxon>Bacillati</taxon>
        <taxon>Bacillota</taxon>
        <taxon>Clostridia</taxon>
        <taxon>Peptostreptococcales</taxon>
        <taxon>Anaerovoracaceae</taxon>
        <taxon>Emergencia</taxon>
    </lineage>
</organism>
<keyword evidence="7" id="KW-1185">Reference proteome</keyword>
<reference evidence="6 7" key="1">
    <citation type="submission" date="2018-08" db="EMBL/GenBank/DDBJ databases">
        <title>A genome reference for cultivated species of the human gut microbiota.</title>
        <authorList>
            <person name="Zou Y."/>
            <person name="Xue W."/>
            <person name="Luo G."/>
        </authorList>
    </citation>
    <scope>NUCLEOTIDE SEQUENCE [LARGE SCALE GENOMIC DNA]</scope>
    <source>
        <strain evidence="6 7">AM07-24</strain>
    </source>
</reference>
<keyword evidence="3" id="KW-0378">Hydrolase</keyword>
<sequence>MLKVTEMLTKYNHDKASGRKIKYIVIHWVGAASTAVNNGTYFQGGDRGASAHYFVNDTHIVKSVRERDIAWAVGSHGLLDQGSPYAKYGSSLFGRCTNQNSVSIEMCCKKNAKGKLYITEKTIKNTADLVQAIQKRLGIDDDHVIRHFDVNGKLCPYPYIEASKWKVLHAKLTGQHQKIKAKGNLIVRKSSLLTSKRIGLLTKGKSYEIVKTNKKKSRGQLADGGWITITEKYAEKL</sequence>
<dbReference type="AlphaFoldDB" id="A0A415E176"/>
<evidence type="ECO:0000256" key="2">
    <source>
        <dbReference type="ARBA" id="ARBA00011901"/>
    </source>
</evidence>
<dbReference type="GO" id="GO:0009253">
    <property type="term" value="P:peptidoglycan catabolic process"/>
    <property type="evidence" value="ECO:0007669"/>
    <property type="project" value="InterPro"/>
</dbReference>
<evidence type="ECO:0000256" key="3">
    <source>
        <dbReference type="ARBA" id="ARBA00022801"/>
    </source>
</evidence>
<dbReference type="STRING" id="1776384.GCA_900086585_00956"/>
<proteinExistence type="predicted"/>
<accession>A0A415E176</accession>
<comment type="catalytic activity">
    <reaction evidence="1">
        <text>Hydrolyzes the link between N-acetylmuramoyl residues and L-amino acid residues in certain cell-wall glycopeptides.</text>
        <dbReference type="EC" id="3.5.1.28"/>
    </reaction>
</comment>
<dbReference type="SUPFAM" id="SSF55846">
    <property type="entry name" value="N-acetylmuramoyl-L-alanine amidase-like"/>
    <property type="match status" value="1"/>
</dbReference>
<dbReference type="InterPro" id="IPR051206">
    <property type="entry name" value="NAMLAA_amidase_2"/>
</dbReference>
<evidence type="ECO:0000256" key="4">
    <source>
        <dbReference type="ARBA" id="ARBA00023316"/>
    </source>
</evidence>
<dbReference type="Gene3D" id="3.40.80.10">
    <property type="entry name" value="Peptidoglycan recognition protein-like"/>
    <property type="match status" value="1"/>
</dbReference>
<name>A0A415E176_9FIRM</name>
<evidence type="ECO:0000256" key="1">
    <source>
        <dbReference type="ARBA" id="ARBA00001561"/>
    </source>
</evidence>
<keyword evidence="4" id="KW-0961">Cell wall biogenesis/degradation</keyword>
<protein>
    <recommendedName>
        <fullName evidence="2">N-acetylmuramoyl-L-alanine amidase</fullName>
        <ecNumber evidence="2">3.5.1.28</ecNumber>
    </recommendedName>
</protein>